<accession>A0A9D7SBQ5</accession>
<dbReference type="AlphaFoldDB" id="A0A9D7SBQ5"/>
<evidence type="ECO:0000313" key="2">
    <source>
        <dbReference type="EMBL" id="MBK9719702.1"/>
    </source>
</evidence>
<feature type="domain" description="Type IX secretion system protein PorV" evidence="1">
    <location>
        <begin position="40"/>
        <end position="276"/>
    </location>
</feature>
<dbReference type="NCBIfam" id="NF033710">
    <property type="entry name" value="T9SS_OM_PorV"/>
    <property type="match status" value="1"/>
</dbReference>
<evidence type="ECO:0000313" key="3">
    <source>
        <dbReference type="Proteomes" id="UP000808349"/>
    </source>
</evidence>
<protein>
    <submittedName>
        <fullName evidence="2">Type IX secretion system outer membrane channel protein PorV</fullName>
    </submittedName>
</protein>
<dbReference type="InterPro" id="IPR047799">
    <property type="entry name" value="T9SS_OM_PorV"/>
</dbReference>
<sequence length="402" mass="44390">MRQLIILLIFSFTMVTVQSQTWDPYKHCIINASTGECVPNTILTALPFLRINPDARSGALGDAGLAISPDPNAMHYNAARLAFAENNFAVSATFSPWLRNLGIDDIYLLYLSSYLKIDKYQTAGLAIRYFSLGKIEFRDENGNDQGTGEPNGFEFVGAYSRKLSEKLSASLSAKFVYSNLATGRSVGANNITPAKSFAADIGVYYKTKMGASGRRNYLSFGAAITNIGSKVTYIKGLVKDVIPTNLGIGANYEMNFDDFNSINLILDINKFLVPTPIPPGNPDYDISPQDTIADYRQKPLFSGIFGSFADAPGGAREELQELMYSLGIEYWYDKQFAVRAGYFHENSLKGNRQYLTLGCGFKYNVFGMNLSYLVPTNNTRSPLANTIRFSLLFDMAAFNSAQ</sequence>
<dbReference type="InterPro" id="IPR045741">
    <property type="entry name" value="PorV"/>
</dbReference>
<organism evidence="2 3">
    <name type="scientific">Candidatus Defluviibacterium haderslevense</name>
    <dbReference type="NCBI Taxonomy" id="2981993"/>
    <lineage>
        <taxon>Bacteria</taxon>
        <taxon>Pseudomonadati</taxon>
        <taxon>Bacteroidota</taxon>
        <taxon>Saprospiria</taxon>
        <taxon>Saprospirales</taxon>
        <taxon>Saprospiraceae</taxon>
        <taxon>Candidatus Defluviibacterium</taxon>
    </lineage>
</organism>
<dbReference type="Proteomes" id="UP000808349">
    <property type="component" value="Unassembled WGS sequence"/>
</dbReference>
<dbReference type="Gene3D" id="2.40.160.60">
    <property type="entry name" value="Outer membrane protein transport protein (OMPP1/FadL/TodX)"/>
    <property type="match status" value="2"/>
</dbReference>
<evidence type="ECO:0000259" key="1">
    <source>
        <dbReference type="Pfam" id="PF19572"/>
    </source>
</evidence>
<comment type="caution">
    <text evidence="2">The sequence shown here is derived from an EMBL/GenBank/DDBJ whole genome shotgun (WGS) entry which is preliminary data.</text>
</comment>
<dbReference type="Pfam" id="PF19572">
    <property type="entry name" value="PorV"/>
    <property type="match status" value="1"/>
</dbReference>
<reference evidence="2 3" key="1">
    <citation type="submission" date="2020-10" db="EMBL/GenBank/DDBJ databases">
        <title>Connecting structure to function with the recovery of over 1000 high-quality activated sludge metagenome-assembled genomes encoding full-length rRNA genes using long-read sequencing.</title>
        <authorList>
            <person name="Singleton C.M."/>
            <person name="Petriglieri F."/>
            <person name="Kristensen J.M."/>
            <person name="Kirkegaard R.H."/>
            <person name="Michaelsen T.Y."/>
            <person name="Andersen M.H."/>
            <person name="Karst S.M."/>
            <person name="Dueholm M.S."/>
            <person name="Nielsen P.H."/>
            <person name="Albertsen M."/>
        </authorList>
    </citation>
    <scope>NUCLEOTIDE SEQUENCE [LARGE SCALE GENOMIC DNA]</scope>
    <source>
        <strain evidence="2">Ribe_18-Q3-R11-54_BAT3C.373</strain>
    </source>
</reference>
<gene>
    <name evidence="2" type="primary">porV</name>
    <name evidence="2" type="ORF">IPO85_19730</name>
</gene>
<name>A0A9D7SBQ5_9BACT</name>
<proteinExistence type="predicted"/>
<dbReference type="NCBIfam" id="NF033709">
    <property type="entry name" value="PorV_fam"/>
    <property type="match status" value="1"/>
</dbReference>
<dbReference type="EMBL" id="JADKFW010000021">
    <property type="protein sequence ID" value="MBK9719702.1"/>
    <property type="molecule type" value="Genomic_DNA"/>
</dbReference>